<dbReference type="AlphaFoldDB" id="A0A2P7BJ51"/>
<dbReference type="RefSeq" id="WP_106663328.1">
    <property type="nucleotide sequence ID" value="NZ_PGGM01000002.1"/>
</dbReference>
<protein>
    <submittedName>
        <fullName evidence="1">DUF1349 domain-containing protein</fullName>
    </submittedName>
</protein>
<dbReference type="Pfam" id="PF07081">
    <property type="entry name" value="DUF1349"/>
    <property type="match status" value="1"/>
</dbReference>
<dbReference type="Proteomes" id="UP000241764">
    <property type="component" value="Unassembled WGS sequence"/>
</dbReference>
<proteinExistence type="predicted"/>
<evidence type="ECO:0000313" key="1">
    <source>
        <dbReference type="EMBL" id="PSH66485.1"/>
    </source>
</evidence>
<gene>
    <name evidence="1" type="ORF">CU103_06100</name>
</gene>
<dbReference type="EMBL" id="PGGM01000002">
    <property type="protein sequence ID" value="PSH66485.1"/>
    <property type="molecule type" value="Genomic_DNA"/>
</dbReference>
<dbReference type="PIRSF" id="PIRSF022704">
    <property type="entry name" value="UCP022704"/>
    <property type="match status" value="1"/>
</dbReference>
<keyword evidence="2" id="KW-1185">Reference proteome</keyword>
<comment type="caution">
    <text evidence="1">The sequence shown here is derived from an EMBL/GenBank/DDBJ whole genome shotgun (WGS) entry which is preliminary data.</text>
</comment>
<dbReference type="PANTHER" id="PTHR35332">
    <property type="entry name" value="REGULATION OF ENOLASE PROTEIN 1"/>
    <property type="match status" value="1"/>
</dbReference>
<dbReference type="PANTHER" id="PTHR35332:SF2">
    <property type="entry name" value="REGULATION OF ENOLASE PROTEIN 1"/>
    <property type="match status" value="1"/>
</dbReference>
<dbReference type="SUPFAM" id="SSF49899">
    <property type="entry name" value="Concanavalin A-like lectins/glucanases"/>
    <property type="match status" value="1"/>
</dbReference>
<dbReference type="InterPro" id="IPR013320">
    <property type="entry name" value="ConA-like_dom_sf"/>
</dbReference>
<accession>A0A2P7BJ51</accession>
<evidence type="ECO:0000313" key="2">
    <source>
        <dbReference type="Proteomes" id="UP000241764"/>
    </source>
</evidence>
<dbReference type="InterPro" id="IPR015987">
    <property type="entry name" value="UCP022704"/>
</dbReference>
<sequence length="190" mass="21055">MGKNFSWLNEPVTFSGDTLELRLTTDEKTDFWQETFYGFQRDNGHAYLTPVSGDFTASATVRGDYQQLYDQAGLMLRIDQRNWIKTGIEYTDGLMHFSVVVTNGTSDWSVIPLRGSGKDDEVAVRLTRHDNAVRVQFSVNGAPWQLARLAPFSSADALVGVMACSPERGGFEAVFQNLSVGPAIARDLHG</sequence>
<dbReference type="Gene3D" id="2.60.120.200">
    <property type="match status" value="1"/>
</dbReference>
<organism evidence="1 2">
    <name type="scientific">Phyllobacterium sophorae</name>
    <dbReference type="NCBI Taxonomy" id="1520277"/>
    <lineage>
        <taxon>Bacteria</taxon>
        <taxon>Pseudomonadati</taxon>
        <taxon>Pseudomonadota</taxon>
        <taxon>Alphaproteobacteria</taxon>
        <taxon>Hyphomicrobiales</taxon>
        <taxon>Phyllobacteriaceae</taxon>
        <taxon>Phyllobacterium</taxon>
    </lineage>
</organism>
<reference evidence="2" key="1">
    <citation type="submission" date="2017-11" db="EMBL/GenBank/DDBJ databases">
        <authorList>
            <person name="Kuznetsova I."/>
            <person name="Sazanova A."/>
            <person name="Chirak E."/>
            <person name="Safronova V."/>
            <person name="Willems A."/>
        </authorList>
    </citation>
    <scope>NUCLEOTIDE SEQUENCE [LARGE SCALE GENOMIC DNA]</scope>
    <source>
        <strain evidence="2">CCBAU 03422</strain>
    </source>
</reference>
<dbReference type="InterPro" id="IPR009784">
    <property type="entry name" value="DUF1349"/>
</dbReference>
<name>A0A2P7BJ51_9HYPH</name>
<dbReference type="OrthoDB" id="9814707at2"/>